<protein>
    <submittedName>
        <fullName evidence="1">Ankyrin repeat protein</fullName>
    </submittedName>
</protein>
<keyword evidence="2" id="KW-1185">Reference proteome</keyword>
<dbReference type="Proteomes" id="UP001549366">
    <property type="component" value="Unassembled WGS sequence"/>
</dbReference>
<dbReference type="SMART" id="SM00248">
    <property type="entry name" value="ANK"/>
    <property type="match status" value="4"/>
</dbReference>
<name>A0ABV2SKA2_9GAMM</name>
<proteinExistence type="predicted"/>
<dbReference type="SUPFAM" id="SSF48403">
    <property type="entry name" value="Ankyrin repeat"/>
    <property type="match status" value="1"/>
</dbReference>
<sequence length="946" mass="106046">MLEPSQKNKLIPLKFVAGLVIGLVFFKTGLESAEANNIKALPLRSAILFLHLLPFSQINTPEFRLDLEWWGARKKQDLQTPPDDPRAHYLVPSIRTARSSEKLKEIQQWIEITGDIDQRVKWYYEEHDGSFFERAVEYKRRSQWGKGDGRYHDCPGKVDQVGHLVYEPCLYGNEHHSLSPLTHAFLSENLSAAALLISYGAPLEPNLLHILASDNSSSRPKGAAWKLLTLYIKAGGPSGIARVAQVPSLQELFHASRAKLITSVVSSPFYSPVTGGVEHIEAALRQLAQDPVVQNMNSYGVPQNTGLSNPLYEDYINKKDSNGFTALARAVIARHFNFPVPALIALGADLSIPPPDNWSLLMPVLDYPEYIQALLNEGLSALQKDPEGYSVLDYAGKRFEGWFSKESHLVITTLCQSVSPDTTFHLAGSQITCADWINENFEQYGASFKNKINKLRTLKTLNKDQYFPETIEQLVQNNKINGMRDMASDISLSDLDNLIKRHEYYNFHPSRLLYKSTNLKMIRTLLEWGASPDIDRQNFGYSDGYYNNFNIFNNVKLLRKPQSSPFISSIRSGNLDLVKLYLEYGSDIGQNGIFAAAIESGQPDLLLFFLDMGISVSYFLTSELVIDTPVKTLENTRGTIVSKDINLLLNLYITTRFERHSQQPLTEQQFLDQMLDLAIIDDNPKAVALALSRGANPNIDCGWRYDSSGQDGCRYGVLYALLKASGNPNSPSIVRLLLLFGGSATNIVMDYKAPFPYWKQETVAPADYHLQNPEVSDELIFSSAIKYRGSYLDINGNLQPFYSYLNSPVSTLGSCSKTNYAYDTLLPTFCWAIAPENRKVTLIQHLNNDPGYAVNDDSGHAVQDVTSLIDQMSNAMKLAKVHTDKLFASPVCTCLNLKKDSYLPEDAEELTDFYPYCQRVRDQLSDSTKQLLNNHCGVSSTDSVTN</sequence>
<dbReference type="RefSeq" id="WP_354008304.1">
    <property type="nucleotide sequence ID" value="NZ_JBEWTA010000001.1"/>
</dbReference>
<dbReference type="InterPro" id="IPR002110">
    <property type="entry name" value="Ankyrin_rpt"/>
</dbReference>
<evidence type="ECO:0000313" key="2">
    <source>
        <dbReference type="Proteomes" id="UP001549366"/>
    </source>
</evidence>
<evidence type="ECO:0000313" key="1">
    <source>
        <dbReference type="EMBL" id="MET4758201.1"/>
    </source>
</evidence>
<comment type="caution">
    <text evidence="1">The sequence shown here is derived from an EMBL/GenBank/DDBJ whole genome shotgun (WGS) entry which is preliminary data.</text>
</comment>
<dbReference type="InterPro" id="IPR036770">
    <property type="entry name" value="Ankyrin_rpt-contain_sf"/>
</dbReference>
<dbReference type="Gene3D" id="1.25.40.20">
    <property type="entry name" value="Ankyrin repeat-containing domain"/>
    <property type="match status" value="2"/>
</dbReference>
<dbReference type="EMBL" id="JBEWTB010000002">
    <property type="protein sequence ID" value="MET4758201.1"/>
    <property type="molecule type" value="Genomic_DNA"/>
</dbReference>
<reference evidence="1 2" key="1">
    <citation type="submission" date="2024-06" db="EMBL/GenBank/DDBJ databases">
        <title>Genomic Encyclopedia of Type Strains, Phase V (KMG-V): Genome sequencing to study the core and pangenomes of soil and plant-associated prokaryotes.</title>
        <authorList>
            <person name="Whitman W."/>
        </authorList>
    </citation>
    <scope>NUCLEOTIDE SEQUENCE [LARGE SCALE GENOMIC DNA]</scope>
    <source>
        <strain evidence="1 2">NE40</strain>
    </source>
</reference>
<accession>A0ABV2SKA2</accession>
<organism evidence="1 2">
    <name type="scientific">Endozoicomonas lisbonensis</name>
    <dbReference type="NCBI Taxonomy" id="3120522"/>
    <lineage>
        <taxon>Bacteria</taxon>
        <taxon>Pseudomonadati</taxon>
        <taxon>Pseudomonadota</taxon>
        <taxon>Gammaproteobacteria</taxon>
        <taxon>Oceanospirillales</taxon>
        <taxon>Endozoicomonadaceae</taxon>
        <taxon>Endozoicomonas</taxon>
    </lineage>
</organism>
<gene>
    <name evidence="1" type="ORF">V5J35_003393</name>
</gene>